<dbReference type="EMBL" id="MNAD01000447">
    <property type="protein sequence ID" value="OJT12833.1"/>
    <property type="molecule type" value="Genomic_DNA"/>
</dbReference>
<feature type="region of interest" description="Disordered" evidence="1">
    <location>
        <begin position="1"/>
        <end position="99"/>
    </location>
</feature>
<evidence type="ECO:0000313" key="2">
    <source>
        <dbReference type="EMBL" id="OJT12833.1"/>
    </source>
</evidence>
<dbReference type="OrthoDB" id="2726318at2759"/>
<sequence length="135" mass="14330">MDRASSSDSSGDSPPHMTGADDDLAMESAGPDSFIHTGAGFGNFKDRDVFQASSTKRYGRPGQFGGGDGAREPKARRKDPRGGQSSSLWDAMGGGPQVRMQKDELVDTSLVEQLRNQFGDPFDDSMLKKSAGTGP</sequence>
<accession>A0A1M2VZ40</accession>
<comment type="caution">
    <text evidence="2">The sequence shown here is derived from an EMBL/GenBank/DDBJ whole genome shotgun (WGS) entry which is preliminary data.</text>
</comment>
<dbReference type="STRING" id="154538.A0A1M2VZ40"/>
<dbReference type="AlphaFoldDB" id="A0A1M2VZ40"/>
<dbReference type="Proteomes" id="UP000184267">
    <property type="component" value="Unassembled WGS sequence"/>
</dbReference>
<feature type="compositionally biased region" description="Low complexity" evidence="1">
    <location>
        <begin position="1"/>
        <end position="13"/>
    </location>
</feature>
<evidence type="ECO:0000256" key="1">
    <source>
        <dbReference type="SAM" id="MobiDB-lite"/>
    </source>
</evidence>
<dbReference type="OMA" id="GDSPPHM"/>
<proteinExistence type="predicted"/>
<gene>
    <name evidence="2" type="ORF">TRAPUB_10668</name>
</gene>
<organism evidence="2 3">
    <name type="scientific">Trametes pubescens</name>
    <name type="common">White-rot fungus</name>
    <dbReference type="NCBI Taxonomy" id="154538"/>
    <lineage>
        <taxon>Eukaryota</taxon>
        <taxon>Fungi</taxon>
        <taxon>Dikarya</taxon>
        <taxon>Basidiomycota</taxon>
        <taxon>Agaricomycotina</taxon>
        <taxon>Agaricomycetes</taxon>
        <taxon>Polyporales</taxon>
        <taxon>Polyporaceae</taxon>
        <taxon>Trametes</taxon>
    </lineage>
</organism>
<reference evidence="2 3" key="1">
    <citation type="submission" date="2016-10" db="EMBL/GenBank/DDBJ databases">
        <title>Genome sequence of the basidiomycete white-rot fungus Trametes pubescens.</title>
        <authorList>
            <person name="Makela M.R."/>
            <person name="Granchi Z."/>
            <person name="Peng M."/>
            <person name="De Vries R.P."/>
            <person name="Grigoriev I."/>
            <person name="Riley R."/>
            <person name="Hilden K."/>
        </authorList>
    </citation>
    <scope>NUCLEOTIDE SEQUENCE [LARGE SCALE GENOMIC DNA]</scope>
    <source>
        <strain evidence="2 3">FBCC735</strain>
    </source>
</reference>
<protein>
    <submittedName>
        <fullName evidence="2">Uncharacterized protein</fullName>
    </submittedName>
</protein>
<keyword evidence="3" id="KW-1185">Reference proteome</keyword>
<evidence type="ECO:0000313" key="3">
    <source>
        <dbReference type="Proteomes" id="UP000184267"/>
    </source>
</evidence>
<name>A0A1M2VZ40_TRAPU</name>
<feature type="region of interest" description="Disordered" evidence="1">
    <location>
        <begin position="116"/>
        <end position="135"/>
    </location>
</feature>